<accession>A0A6L7IU67</accession>
<proteinExistence type="predicted"/>
<evidence type="ECO:0000313" key="1">
    <source>
        <dbReference type="EMBL" id="QOS69679.1"/>
    </source>
</evidence>
<gene>
    <name evidence="1" type="ORF">GS424_007540</name>
</gene>
<dbReference type="Proteomes" id="UP000478463">
    <property type="component" value="Chromosome"/>
</dbReference>
<dbReference type="RefSeq" id="WP_160941719.1">
    <property type="nucleotide sequence ID" value="NZ_CP063310.1"/>
</dbReference>
<name>A0A6L7IU67_9ACTN</name>
<dbReference type="KEGG" id="egd:GS424_007540"/>
<organism evidence="1 2">
    <name type="scientific">Eggerthella guodeyinii</name>
    <dbReference type="NCBI Taxonomy" id="2690837"/>
    <lineage>
        <taxon>Bacteria</taxon>
        <taxon>Bacillati</taxon>
        <taxon>Actinomycetota</taxon>
        <taxon>Coriobacteriia</taxon>
        <taxon>Eggerthellales</taxon>
        <taxon>Eggerthellaceae</taxon>
        <taxon>Eggerthella</taxon>
    </lineage>
</organism>
<dbReference type="AlphaFoldDB" id="A0A6L7IU67"/>
<evidence type="ECO:0000313" key="2">
    <source>
        <dbReference type="Proteomes" id="UP000478463"/>
    </source>
</evidence>
<protein>
    <submittedName>
        <fullName evidence="1">Uncharacterized protein</fullName>
    </submittedName>
</protein>
<dbReference type="EMBL" id="CP063310">
    <property type="protein sequence ID" value="QOS69679.1"/>
    <property type="molecule type" value="Genomic_DNA"/>
</dbReference>
<reference evidence="1 2" key="1">
    <citation type="submission" date="2020-10" db="EMBL/GenBank/DDBJ databases">
        <title>Eggerthella sp. nov., isolated from human feces.</title>
        <authorList>
            <person name="Yajun G."/>
        </authorList>
    </citation>
    <scope>NUCLEOTIDE SEQUENCE [LARGE SCALE GENOMIC DNA]</scope>
    <source>
        <strain evidence="1 2">HF-1101</strain>
    </source>
</reference>
<sequence>MDEGNGGARASERGWRDAYGRLRDYAAAHEGIRLAPRSLTVPPEARPGFYELVEQVQGGLAEAVLGPEAERVREAARRCAAMRGRVLDRSGLAAFHLAPTLESLMSDADKTLAKPAFALVLDAVGQGSSPEELEAAARRALPPFCSSLFRNAYEAWAYLGVVAALEPTRFYATLSSDTEEVRAVRTDEVRAASQVTSPERRIPEAVFETADGRVFAMKSEAARELDYYGVRIERRRDSSAGGNTAGLMGHRVLLLYRLGSVDDVAVTVDRQKRVQTPIDLMCEVLEPHDMSYPAYVSAFVERINAARSRRPVQVITFDASGEFAPGLLDDEAVAPIERRTVGFDEEKLADIAKTLDDRDIDENPLETEEP</sequence>